<reference evidence="2" key="1">
    <citation type="journal article" date="2014" name="PLoS Genet.">
        <title>The Genome of Spironucleus salmonicida Highlights a Fish Pathogen Adapted to Fluctuating Environments.</title>
        <authorList>
            <person name="Xu F."/>
            <person name="Jerlstrom-Hultqvist J."/>
            <person name="Einarsson E."/>
            <person name="Astvaldsson A."/>
            <person name="Svard S.G."/>
            <person name="Andersson J.O."/>
        </authorList>
    </citation>
    <scope>NUCLEOTIDE SEQUENCE</scope>
</reference>
<evidence type="ECO:0000256" key="1">
    <source>
        <dbReference type="SAM" id="Phobius"/>
    </source>
</evidence>
<sequence length="105" mass="11791">MGTMADAKKGSAAGLRSGIKGTTMFRFRNLDSANQLFSGFGRPKRQRKFTLVGRLSLNLIVSLQQCGLLIWSGAVQLEWNIMLNLFLEWKYWKMGKSGPRFTVGC</sequence>
<dbReference type="EMBL" id="KI546118">
    <property type="protein sequence ID" value="EST44347.1"/>
    <property type="molecule type" value="Genomic_DNA"/>
</dbReference>
<keyword evidence="1" id="KW-0472">Membrane</keyword>
<evidence type="ECO:0000313" key="2">
    <source>
        <dbReference type="EMBL" id="EST44347.1"/>
    </source>
</evidence>
<proteinExistence type="predicted"/>
<name>V6LIH8_9EUKA</name>
<gene>
    <name evidence="2" type="ORF">SS50377_15818</name>
</gene>
<protein>
    <submittedName>
        <fullName evidence="2">Uncharacterized protein</fullName>
    </submittedName>
</protein>
<dbReference type="AlphaFoldDB" id="V6LIH8"/>
<accession>V6LIH8</accession>
<dbReference type="VEuPathDB" id="GiardiaDB:SS50377_28546"/>
<keyword evidence="1" id="KW-0812">Transmembrane</keyword>
<organism evidence="2">
    <name type="scientific">Spironucleus salmonicida</name>
    <dbReference type="NCBI Taxonomy" id="348837"/>
    <lineage>
        <taxon>Eukaryota</taxon>
        <taxon>Metamonada</taxon>
        <taxon>Diplomonadida</taxon>
        <taxon>Hexamitidae</taxon>
        <taxon>Hexamitinae</taxon>
        <taxon>Spironucleus</taxon>
    </lineage>
</organism>
<feature type="transmembrane region" description="Helical" evidence="1">
    <location>
        <begin position="51"/>
        <end position="74"/>
    </location>
</feature>
<keyword evidence="1" id="KW-1133">Transmembrane helix</keyword>